<feature type="domain" description="Phosphoribulokinase/uridine kinase" evidence="1">
    <location>
        <begin position="38"/>
        <end position="157"/>
    </location>
</feature>
<dbReference type="Gene3D" id="3.40.50.300">
    <property type="entry name" value="P-loop containing nucleotide triphosphate hydrolases"/>
    <property type="match status" value="1"/>
</dbReference>
<dbReference type="InterPro" id="IPR027417">
    <property type="entry name" value="P-loop_NTPase"/>
</dbReference>
<dbReference type="AlphaFoldDB" id="A0A4R2HR28"/>
<dbReference type="GO" id="GO:0005524">
    <property type="term" value="F:ATP binding"/>
    <property type="evidence" value="ECO:0007669"/>
    <property type="project" value="InterPro"/>
</dbReference>
<reference evidence="2 3" key="1">
    <citation type="journal article" date="2015" name="Stand. Genomic Sci.">
        <title>Genomic Encyclopedia of Bacterial and Archaeal Type Strains, Phase III: the genomes of soil and plant-associated and newly described type strains.</title>
        <authorList>
            <person name="Whitman W.B."/>
            <person name="Woyke T."/>
            <person name="Klenk H.P."/>
            <person name="Zhou Y."/>
            <person name="Lilburn T.G."/>
            <person name="Beck B.J."/>
            <person name="De Vos P."/>
            <person name="Vandamme P."/>
            <person name="Eisen J.A."/>
            <person name="Garrity G."/>
            <person name="Hugenholtz P."/>
            <person name="Kyrpides N.C."/>
        </authorList>
    </citation>
    <scope>NUCLEOTIDE SEQUENCE [LARGE SCALE GENOMIC DNA]</scope>
    <source>
        <strain evidence="2 3">VKM Ac-2572</strain>
    </source>
</reference>
<keyword evidence="2" id="KW-0418">Kinase</keyword>
<evidence type="ECO:0000313" key="2">
    <source>
        <dbReference type="EMBL" id="TCO33642.1"/>
    </source>
</evidence>
<comment type="caution">
    <text evidence="2">The sequence shown here is derived from an EMBL/GenBank/DDBJ whole genome shotgun (WGS) entry which is preliminary data.</text>
</comment>
<sequence length="210" mass="23106">MLLQQVAENMPVSSRVVLLAGPSGTGKSHLAELVGLPVVRLDDFYRDGGDDAMPRSPLGIVDWDDPRSWDGDRAVAALETLCTAGTADLPIYDIAADGTVGHRPVSTEGSPLIIAEGIFADQIVGALKDRDLLAAAICVRHHRLVTFVRRFQRDLREHRKPPFTLLRRGLLLLRDDPQVVRRCLDAGCEPLHPKAARRRIEALLTDARSR</sequence>
<gene>
    <name evidence="2" type="ORF">EV652_103644</name>
</gene>
<evidence type="ECO:0000259" key="1">
    <source>
        <dbReference type="Pfam" id="PF00485"/>
    </source>
</evidence>
<dbReference type="GO" id="GO:0016301">
    <property type="term" value="F:kinase activity"/>
    <property type="evidence" value="ECO:0007669"/>
    <property type="project" value="UniProtKB-KW"/>
</dbReference>
<dbReference type="InterPro" id="IPR006083">
    <property type="entry name" value="PRK/URK"/>
</dbReference>
<accession>A0A4R2HR28</accession>
<protein>
    <submittedName>
        <fullName evidence="2">Uridine kinase</fullName>
    </submittedName>
</protein>
<keyword evidence="3" id="KW-1185">Reference proteome</keyword>
<organism evidence="2 3">
    <name type="scientific">Kribbella steppae</name>
    <dbReference type="NCBI Taxonomy" id="2512223"/>
    <lineage>
        <taxon>Bacteria</taxon>
        <taxon>Bacillati</taxon>
        <taxon>Actinomycetota</taxon>
        <taxon>Actinomycetes</taxon>
        <taxon>Propionibacteriales</taxon>
        <taxon>Kribbellaceae</taxon>
        <taxon>Kribbella</taxon>
    </lineage>
</organism>
<evidence type="ECO:0000313" key="3">
    <source>
        <dbReference type="Proteomes" id="UP000294508"/>
    </source>
</evidence>
<dbReference type="Pfam" id="PF00485">
    <property type="entry name" value="PRK"/>
    <property type="match status" value="1"/>
</dbReference>
<keyword evidence="2" id="KW-0808">Transferase</keyword>
<proteinExistence type="predicted"/>
<dbReference type="EMBL" id="SLWN01000003">
    <property type="protein sequence ID" value="TCO33642.1"/>
    <property type="molecule type" value="Genomic_DNA"/>
</dbReference>
<dbReference type="SUPFAM" id="SSF52540">
    <property type="entry name" value="P-loop containing nucleoside triphosphate hydrolases"/>
    <property type="match status" value="1"/>
</dbReference>
<dbReference type="Proteomes" id="UP000294508">
    <property type="component" value="Unassembled WGS sequence"/>
</dbReference>
<name>A0A4R2HR28_9ACTN</name>